<accession>A0A075IF69</accession>
<dbReference type="AlphaFoldDB" id="A0A075IF69"/>
<evidence type="ECO:0008006" key="3">
    <source>
        <dbReference type="Google" id="ProtNLM"/>
    </source>
</evidence>
<dbReference type="EMBL" id="KF901275">
    <property type="protein sequence ID" value="AIF24858.1"/>
    <property type="molecule type" value="Genomic_DNA"/>
</dbReference>
<evidence type="ECO:0000313" key="2">
    <source>
        <dbReference type="EMBL" id="AIF24858.1"/>
    </source>
</evidence>
<evidence type="ECO:0000256" key="1">
    <source>
        <dbReference type="SAM" id="MobiDB-lite"/>
    </source>
</evidence>
<proteinExistence type="predicted"/>
<dbReference type="SUPFAM" id="SSF57783">
    <property type="entry name" value="Zinc beta-ribbon"/>
    <property type="match status" value="1"/>
</dbReference>
<feature type="region of interest" description="Disordered" evidence="1">
    <location>
        <begin position="1"/>
        <end position="50"/>
    </location>
</feature>
<feature type="compositionally biased region" description="Basic residues" evidence="1">
    <location>
        <begin position="18"/>
        <end position="39"/>
    </location>
</feature>
<reference evidence="2" key="1">
    <citation type="journal article" date="2014" name="Genome Biol. Evol.">
        <title>Pangenome evidence for extensive interdomain horizontal transfer affecting lineage core and shell genes in uncultured planktonic thaumarchaeota and euryarchaeota.</title>
        <authorList>
            <person name="Deschamps P."/>
            <person name="Zivanovic Y."/>
            <person name="Moreira D."/>
            <person name="Rodriguez-Valera F."/>
            <person name="Lopez-Garcia P."/>
        </authorList>
    </citation>
    <scope>NUCLEOTIDE SEQUENCE</scope>
</reference>
<sequence length="76" mass="8449">MNLLSDGLLRSHGEVVPKVKRPKKGWFRPDKKKPKRGPRVKPSEKGLPPCPACGQWSMQKDNTKSELFCGSCGAIM</sequence>
<organism evidence="2">
    <name type="scientific">uncultured marine group II/III euryarchaeote SAT1000_40_G03</name>
    <dbReference type="NCBI Taxonomy" id="1456582"/>
    <lineage>
        <taxon>Archaea</taxon>
        <taxon>Methanobacteriati</taxon>
        <taxon>Methanobacteriota</taxon>
        <taxon>environmental samples</taxon>
    </lineage>
</organism>
<protein>
    <recommendedName>
        <fullName evidence="3">TFIIB-type domain-containing protein</fullName>
    </recommendedName>
</protein>
<name>A0A075IF69_9EURY</name>